<dbReference type="Proteomes" id="UP000515158">
    <property type="component" value="Unplaced"/>
</dbReference>
<feature type="transmembrane region" description="Helical" evidence="7">
    <location>
        <begin position="194"/>
        <end position="213"/>
    </location>
</feature>
<dbReference type="PANTHER" id="PTHR13018">
    <property type="entry name" value="PROBABLE MEMBRANE PROTEIN DUF221-RELATED"/>
    <property type="match status" value="1"/>
</dbReference>
<dbReference type="InterPro" id="IPR003864">
    <property type="entry name" value="CSC1/OSCA1-like_7TM"/>
</dbReference>
<dbReference type="PANTHER" id="PTHR13018:SF5">
    <property type="entry name" value="RE44586P"/>
    <property type="match status" value="1"/>
</dbReference>
<evidence type="ECO:0000256" key="4">
    <source>
        <dbReference type="ARBA" id="ARBA00022692"/>
    </source>
</evidence>
<proteinExistence type="inferred from homology"/>
<dbReference type="OrthoDB" id="1689567at2759"/>
<feature type="transmembrane region" description="Helical" evidence="7">
    <location>
        <begin position="667"/>
        <end position="688"/>
    </location>
</feature>
<evidence type="ECO:0000256" key="7">
    <source>
        <dbReference type="SAM" id="Phobius"/>
    </source>
</evidence>
<dbReference type="GeneID" id="117646709"/>
<protein>
    <submittedName>
        <fullName evidence="12">CSC1-like protein 1</fullName>
    </submittedName>
</protein>
<feature type="transmembrane region" description="Helical" evidence="7">
    <location>
        <begin position="149"/>
        <end position="169"/>
    </location>
</feature>
<feature type="domain" description="CSC1/OSCA1-like 7TM region" evidence="8">
    <location>
        <begin position="425"/>
        <end position="684"/>
    </location>
</feature>
<dbReference type="InterPro" id="IPR035979">
    <property type="entry name" value="RBD_domain_sf"/>
</dbReference>
<keyword evidence="5 7" id="KW-1133">Transmembrane helix</keyword>
<dbReference type="GO" id="GO:0003676">
    <property type="term" value="F:nucleic acid binding"/>
    <property type="evidence" value="ECO:0007669"/>
    <property type="project" value="InterPro"/>
</dbReference>
<dbReference type="Pfam" id="PF02714">
    <property type="entry name" value="RSN1_7TM"/>
    <property type="match status" value="1"/>
</dbReference>
<gene>
    <name evidence="12" type="primary">LOC117646709</name>
</gene>
<evidence type="ECO:0000256" key="2">
    <source>
        <dbReference type="ARBA" id="ARBA00007779"/>
    </source>
</evidence>
<evidence type="ECO:0000259" key="9">
    <source>
        <dbReference type="Pfam" id="PF13967"/>
    </source>
</evidence>
<evidence type="ECO:0000313" key="12">
    <source>
        <dbReference type="RefSeq" id="XP_034243730.1"/>
    </source>
</evidence>
<evidence type="ECO:0000259" key="8">
    <source>
        <dbReference type="Pfam" id="PF02714"/>
    </source>
</evidence>
<keyword evidence="4 7" id="KW-0812">Transmembrane</keyword>
<dbReference type="GO" id="GO:0005227">
    <property type="term" value="F:calcium-activated cation channel activity"/>
    <property type="evidence" value="ECO:0007669"/>
    <property type="project" value="InterPro"/>
</dbReference>
<feature type="domain" description="CSC1/OSCA1-like N-terminal transmembrane" evidence="9">
    <location>
        <begin position="112"/>
        <end position="205"/>
    </location>
</feature>
<evidence type="ECO:0000313" key="11">
    <source>
        <dbReference type="Proteomes" id="UP000515158"/>
    </source>
</evidence>
<dbReference type="RefSeq" id="XP_034243730.1">
    <property type="nucleotide sequence ID" value="XM_034387839.1"/>
</dbReference>
<sequence>MDLFEDDNITTTPFPYYPSNKTTCNYINKTEYQYVDHWEGIPENVLLNVVSWLILLTLFSVLRKRAWNYGRIALVQKTEEKWTQLFYGAVDEGVGASELEDSVASLDSSIQIDQGFCNWLVAIFKIKDSNIAQKCGPDAIQYLQFQKHIILYVAILTVISLTVVLPINFQGEMQGDETTFGHTTLSNLTPNSPLLWIHVTLAILYLPLGIIIMRRFSVNIKVTEREGQRRSRTLMITNIPRKNCDKDDLMRHFREAYPDVHIHDIQLAFDVGKVSSLERDRSDAFEAKTYCENYLKTTGLRLDMRPHVCGNTCSCCNFFGYSPTVDALEYYVEEEHRLREKVESERIAALKKPLGIAFVTFMSVEKAKQVYRHHRSTFGCGHDPPHSSMSNSLKPHRWHVTFAPSPADIYWENLSMPSRYWYLKAITINIVLFIVLFFLTTPAIIVTSLDKLKVDEKIRKMSPVLSEFVPALMLVSVAAFLPVLVGYSDQWLSHWTKSERNHSIMVKTFAFLLFMVLILPSLGLTSAQTFLEWTLHAKTEPYRWECLFLPDKGAFFVNYITTAAFIGTSLELIRFPDLFFYVLRLCLARSKAEMQSVRKAILWEFPFGVQYAWMLLIFAMTMVYSLSCPLITPFGLLYMVLKYLVDKHNLYFVYGPSNISQRIHSTAINIVIVSIVMLQASFLALAVLRKGLNEIAIYSLTGLVITMCFFIAHWLFHCCRGFSPIAYQPNSPSQSSTPSREPAANHRFVPHVLQSEGSGSPLGVSRSLRSTMSTIAHQELATVHNVAEDLSRIQQACADEMAQSEEVVRVQAPDSSTSISQGNIVLIDVDGARRDIDV</sequence>
<dbReference type="Pfam" id="PF13967">
    <property type="entry name" value="RSN1_TM"/>
    <property type="match status" value="1"/>
</dbReference>
<dbReference type="InterPro" id="IPR032880">
    <property type="entry name" value="CSC1/OSCA1-like_N"/>
</dbReference>
<feature type="transmembrane region" description="Helical" evidence="7">
    <location>
        <begin position="509"/>
        <end position="531"/>
    </location>
</feature>
<dbReference type="FunCoup" id="A0A6P8Z179">
    <property type="interactions" value="29"/>
</dbReference>
<feature type="transmembrane region" description="Helical" evidence="7">
    <location>
        <begin position="695"/>
        <end position="716"/>
    </location>
</feature>
<dbReference type="CTD" id="35779"/>
<keyword evidence="11" id="KW-1185">Reference proteome</keyword>
<evidence type="ECO:0000256" key="1">
    <source>
        <dbReference type="ARBA" id="ARBA00004127"/>
    </source>
</evidence>
<dbReference type="SUPFAM" id="SSF54928">
    <property type="entry name" value="RNA-binding domain, RBD"/>
    <property type="match status" value="1"/>
</dbReference>
<comment type="similarity">
    <text evidence="2">Belongs to the CSC1 (TC 1.A.17) family.</text>
</comment>
<feature type="domain" description="CSC1/OSCA1-like cytosolic" evidence="10">
    <location>
        <begin position="231"/>
        <end position="413"/>
    </location>
</feature>
<feature type="transmembrane region" description="Helical" evidence="7">
    <location>
        <begin position="426"/>
        <end position="448"/>
    </location>
</feature>
<dbReference type="InParanoid" id="A0A6P8Z179"/>
<organism evidence="12">
    <name type="scientific">Thrips palmi</name>
    <name type="common">Melon thrips</name>
    <dbReference type="NCBI Taxonomy" id="161013"/>
    <lineage>
        <taxon>Eukaryota</taxon>
        <taxon>Metazoa</taxon>
        <taxon>Ecdysozoa</taxon>
        <taxon>Arthropoda</taxon>
        <taxon>Hexapoda</taxon>
        <taxon>Insecta</taxon>
        <taxon>Pterygota</taxon>
        <taxon>Neoptera</taxon>
        <taxon>Paraneoptera</taxon>
        <taxon>Thysanoptera</taxon>
        <taxon>Terebrantia</taxon>
        <taxon>Thripoidea</taxon>
        <taxon>Thripidae</taxon>
        <taxon>Thrips</taxon>
    </lineage>
</organism>
<keyword evidence="6 7" id="KW-0472">Membrane</keyword>
<evidence type="ECO:0000256" key="3">
    <source>
        <dbReference type="ARBA" id="ARBA00022448"/>
    </source>
</evidence>
<feature type="transmembrane region" description="Helical" evidence="7">
    <location>
        <begin position="559"/>
        <end position="587"/>
    </location>
</feature>
<name>A0A6P8Z179_THRPL</name>
<keyword evidence="3" id="KW-0813">Transport</keyword>
<dbReference type="GO" id="GO:0012505">
    <property type="term" value="C:endomembrane system"/>
    <property type="evidence" value="ECO:0007669"/>
    <property type="project" value="UniProtKB-SubCell"/>
</dbReference>
<dbReference type="AlphaFoldDB" id="A0A6P8Z179"/>
<dbReference type="KEGG" id="tpal:117646709"/>
<accession>A0A6P8Z179</accession>
<reference evidence="12" key="1">
    <citation type="submission" date="2025-08" db="UniProtKB">
        <authorList>
            <consortium name="RefSeq"/>
        </authorList>
    </citation>
    <scope>IDENTIFICATION</scope>
    <source>
        <tissue evidence="12">Total insect</tissue>
    </source>
</reference>
<evidence type="ECO:0000256" key="5">
    <source>
        <dbReference type="ARBA" id="ARBA00022989"/>
    </source>
</evidence>
<feature type="transmembrane region" description="Helical" evidence="7">
    <location>
        <begin position="45"/>
        <end position="62"/>
    </location>
</feature>
<feature type="transmembrane region" description="Helical" evidence="7">
    <location>
        <begin position="608"/>
        <end position="641"/>
    </location>
</feature>
<dbReference type="InterPro" id="IPR027815">
    <property type="entry name" value="CSC1/OSCA1-like_cyt"/>
</dbReference>
<dbReference type="GO" id="GO:0005886">
    <property type="term" value="C:plasma membrane"/>
    <property type="evidence" value="ECO:0007669"/>
    <property type="project" value="TreeGrafter"/>
</dbReference>
<evidence type="ECO:0000259" key="10">
    <source>
        <dbReference type="Pfam" id="PF14703"/>
    </source>
</evidence>
<evidence type="ECO:0000256" key="6">
    <source>
        <dbReference type="ARBA" id="ARBA00023136"/>
    </source>
</evidence>
<dbReference type="Pfam" id="PF14703">
    <property type="entry name" value="PHM7_cyt"/>
    <property type="match status" value="1"/>
</dbReference>
<dbReference type="InterPro" id="IPR045122">
    <property type="entry name" value="Csc1-like"/>
</dbReference>
<feature type="transmembrane region" description="Helical" evidence="7">
    <location>
        <begin position="468"/>
        <end position="488"/>
    </location>
</feature>
<comment type="subcellular location">
    <subcellularLocation>
        <location evidence="1">Endomembrane system</location>
        <topology evidence="1">Multi-pass membrane protein</topology>
    </subcellularLocation>
</comment>